<dbReference type="EMBL" id="BK016213">
    <property type="protein sequence ID" value="DAG02697.1"/>
    <property type="molecule type" value="Genomic_DNA"/>
</dbReference>
<name>A0A8S5V7G3_9CAUD</name>
<proteinExistence type="predicted"/>
<accession>A0A8S5V7G3</accession>
<protein>
    <submittedName>
        <fullName evidence="1">Uncharacterized protein</fullName>
    </submittedName>
</protein>
<sequence length="118" mass="13928">MNTITTNQIETMIHTIDVRLDQKSHYDTDHTPKGVIYHVGDHKYVTLDDYSQAFEDYEWDHNGAEWACYLYTLTKNNPERIDFYTRAYNLGGMATLEAIYNNVTENEPQTIIYPIYKH</sequence>
<evidence type="ECO:0000313" key="1">
    <source>
        <dbReference type="EMBL" id="DAG02697.1"/>
    </source>
</evidence>
<reference evidence="1" key="1">
    <citation type="journal article" date="2021" name="Proc. Natl. Acad. Sci. U.S.A.">
        <title>A Catalog of Tens of Thousands of Viruses from Human Metagenomes Reveals Hidden Associations with Chronic Diseases.</title>
        <authorList>
            <person name="Tisza M.J."/>
            <person name="Buck C.B."/>
        </authorList>
    </citation>
    <scope>NUCLEOTIDE SEQUENCE</scope>
    <source>
        <strain evidence="1">CtCpP1</strain>
    </source>
</reference>
<organism evidence="1">
    <name type="scientific">Myoviridae sp. ctCpP1</name>
    <dbReference type="NCBI Taxonomy" id="2825054"/>
    <lineage>
        <taxon>Viruses</taxon>
        <taxon>Duplodnaviria</taxon>
        <taxon>Heunggongvirae</taxon>
        <taxon>Uroviricota</taxon>
        <taxon>Caudoviricetes</taxon>
    </lineage>
</organism>